<comment type="caution">
    <text evidence="3">The sequence shown here is derived from an EMBL/GenBank/DDBJ whole genome shotgun (WGS) entry which is preliminary data.</text>
</comment>
<organism evidence="3 4">
    <name type="scientific">Moniliophthora roreri</name>
    <name type="common">Frosty pod rot fungus</name>
    <name type="synonym">Monilia roreri</name>
    <dbReference type="NCBI Taxonomy" id="221103"/>
    <lineage>
        <taxon>Eukaryota</taxon>
        <taxon>Fungi</taxon>
        <taxon>Dikarya</taxon>
        <taxon>Basidiomycota</taxon>
        <taxon>Agaricomycotina</taxon>
        <taxon>Agaricomycetes</taxon>
        <taxon>Agaricomycetidae</taxon>
        <taxon>Agaricales</taxon>
        <taxon>Marasmiineae</taxon>
        <taxon>Marasmiaceae</taxon>
        <taxon>Moniliophthora</taxon>
    </lineage>
</organism>
<feature type="region of interest" description="Disordered" evidence="2">
    <location>
        <begin position="139"/>
        <end position="184"/>
    </location>
</feature>
<feature type="region of interest" description="Disordered" evidence="2">
    <location>
        <begin position="476"/>
        <end position="500"/>
    </location>
</feature>
<feature type="compositionally biased region" description="Basic and acidic residues" evidence="2">
    <location>
        <begin position="476"/>
        <end position="493"/>
    </location>
</feature>
<protein>
    <submittedName>
        <fullName evidence="3">Uncharacterized protein</fullName>
    </submittedName>
</protein>
<evidence type="ECO:0000256" key="1">
    <source>
        <dbReference type="SAM" id="Coils"/>
    </source>
</evidence>
<accession>A0A0W0G5Q6</accession>
<reference evidence="3 4" key="1">
    <citation type="submission" date="2015-12" db="EMBL/GenBank/DDBJ databases">
        <title>Draft genome sequence of Moniliophthora roreri, the causal agent of frosty pod rot of cacao.</title>
        <authorList>
            <person name="Aime M.C."/>
            <person name="Diaz-Valderrama J.R."/>
            <person name="Kijpornyongpan T."/>
            <person name="Phillips-Mora W."/>
        </authorList>
    </citation>
    <scope>NUCLEOTIDE SEQUENCE [LARGE SCALE GENOMIC DNA]</scope>
    <source>
        <strain evidence="3 4">MCA 2952</strain>
    </source>
</reference>
<proteinExistence type="predicted"/>
<evidence type="ECO:0000256" key="2">
    <source>
        <dbReference type="SAM" id="MobiDB-lite"/>
    </source>
</evidence>
<dbReference type="AlphaFoldDB" id="A0A0W0G5Q6"/>
<dbReference type="EMBL" id="LATX01001050">
    <property type="protein sequence ID" value="KTB43913.1"/>
    <property type="molecule type" value="Genomic_DNA"/>
</dbReference>
<feature type="coiled-coil region" evidence="1">
    <location>
        <begin position="364"/>
        <end position="433"/>
    </location>
</feature>
<evidence type="ECO:0000313" key="3">
    <source>
        <dbReference type="EMBL" id="KTB43913.1"/>
    </source>
</evidence>
<dbReference type="eggNOG" id="ENOG502SINC">
    <property type="taxonomic scope" value="Eukaryota"/>
</dbReference>
<keyword evidence="1" id="KW-0175">Coiled coil</keyword>
<sequence length="660" mass="76951">MRFKHSRAKGQRAEKLDQDEYQPFLTQPILFIPNPPPHVKLHHIAATLQDFGTSVHTVFFVSVKQRPRLGKFSGKNMRRRWIRVEFPCIELAEQAYVQCHRHPIPGVHPQVLLNFRFTPYFPSVSSDISSKIPQAVPLRKGSSRALQPARKLTKSPDEENLKRPHSTSIKKTRHERRDVSLAGEANTGSKAFSDLLEALDQDVADHATCEYVPEQRVLYPIEEEAEVETQSISRDSAGAAVEDVGWEVDSKPILWKINAEKMVEVLSSEACTEAKYDHASVPNYTEPSQFFYHPSDAHGTQAFIDAQTHTIHSLRKELNALLKASESQTLIIEGLRTHNRQLEWEKSDLLRMLDTSRETGMRHVQIIQAQVEEMEKRLSFVEVRLDLAETKCRVLEQERGCGAGKKEREREEAETERQKLAELEDSCRHLAALIAHDAHQKHLTSQREHVILREKLVTEQARRFQEQDERRRILAQEEASRKIHGTDERQRREKDRRRKLKRELAETKERKRCRERDMRLWGTGEWNCKRALERFKVLLSEFETITFTEDQPLTATTVPWPVLSDPFEMDFDDGGKTLENLEWSMVEAFFKDVGRLVDIAEYWSLVERTHRVFHPDRWRARRLLETVLDDDIRDWLETKGNMVSQAVTPLWKEAKHYRPL</sequence>
<evidence type="ECO:0000313" key="4">
    <source>
        <dbReference type="Proteomes" id="UP000054988"/>
    </source>
</evidence>
<name>A0A0W0G5Q6_MONRR</name>
<feature type="compositionally biased region" description="Basic residues" evidence="2">
    <location>
        <begin position="163"/>
        <end position="174"/>
    </location>
</feature>
<dbReference type="Proteomes" id="UP000054988">
    <property type="component" value="Unassembled WGS sequence"/>
</dbReference>
<gene>
    <name evidence="3" type="ORF">WG66_3527</name>
</gene>